<organism evidence="2 3">
    <name type="scientific">Apiospora aurea</name>
    <dbReference type="NCBI Taxonomy" id="335848"/>
    <lineage>
        <taxon>Eukaryota</taxon>
        <taxon>Fungi</taxon>
        <taxon>Dikarya</taxon>
        <taxon>Ascomycota</taxon>
        <taxon>Pezizomycotina</taxon>
        <taxon>Sordariomycetes</taxon>
        <taxon>Xylariomycetidae</taxon>
        <taxon>Amphisphaeriales</taxon>
        <taxon>Apiosporaceae</taxon>
        <taxon>Apiospora</taxon>
    </lineage>
</organism>
<keyword evidence="1" id="KW-0472">Membrane</keyword>
<proteinExistence type="predicted"/>
<keyword evidence="1" id="KW-0812">Transmembrane</keyword>
<evidence type="ECO:0000313" key="3">
    <source>
        <dbReference type="Proteomes" id="UP001391051"/>
    </source>
</evidence>
<evidence type="ECO:0000313" key="2">
    <source>
        <dbReference type="EMBL" id="KAK7956643.1"/>
    </source>
</evidence>
<keyword evidence="3" id="KW-1185">Reference proteome</keyword>
<feature type="transmembrane region" description="Helical" evidence="1">
    <location>
        <begin position="93"/>
        <end position="118"/>
    </location>
</feature>
<dbReference type="GeneID" id="92075149"/>
<accession>A0ABR1QIT2</accession>
<evidence type="ECO:0000256" key="1">
    <source>
        <dbReference type="SAM" id="Phobius"/>
    </source>
</evidence>
<sequence>MPVAVPIDHLGDLWVRCIGNAVHADSGGVSSKSSPSCGGGWISSRWPNMRCAMMFTGNLACVICGKSLTNSIPGASGPNLPRNNPWLTLNVPIAFFLSSSSVLTGYSIKTIMVAILYFDMWAVNRKRDREATEAGQLSREEEKQAIELEMQDVTESDNKGFRCSL</sequence>
<dbReference type="Proteomes" id="UP001391051">
    <property type="component" value="Unassembled WGS sequence"/>
</dbReference>
<dbReference type="RefSeq" id="XP_066701949.1">
    <property type="nucleotide sequence ID" value="XM_066842087.1"/>
</dbReference>
<gene>
    <name evidence="2" type="ORF">PG986_005865</name>
</gene>
<keyword evidence="1" id="KW-1133">Transmembrane helix</keyword>
<protein>
    <submittedName>
        <fullName evidence="2">Uncharacterized protein</fullName>
    </submittedName>
</protein>
<dbReference type="EMBL" id="JAQQWE010000004">
    <property type="protein sequence ID" value="KAK7956643.1"/>
    <property type="molecule type" value="Genomic_DNA"/>
</dbReference>
<comment type="caution">
    <text evidence="2">The sequence shown here is derived from an EMBL/GenBank/DDBJ whole genome shotgun (WGS) entry which is preliminary data.</text>
</comment>
<reference evidence="2 3" key="1">
    <citation type="submission" date="2023-01" db="EMBL/GenBank/DDBJ databases">
        <title>Analysis of 21 Apiospora genomes using comparative genomics revels a genus with tremendous synthesis potential of carbohydrate active enzymes and secondary metabolites.</title>
        <authorList>
            <person name="Sorensen T."/>
        </authorList>
    </citation>
    <scope>NUCLEOTIDE SEQUENCE [LARGE SCALE GENOMIC DNA]</scope>
    <source>
        <strain evidence="2 3">CBS 24483</strain>
    </source>
</reference>
<name>A0ABR1QIT2_9PEZI</name>